<dbReference type="Pfam" id="PF00239">
    <property type="entry name" value="Resolvase"/>
    <property type="match status" value="1"/>
</dbReference>
<dbReference type="InterPro" id="IPR036162">
    <property type="entry name" value="Resolvase-like_N_sf"/>
</dbReference>
<dbReference type="SUPFAM" id="SSF53041">
    <property type="entry name" value="Resolvase-like"/>
    <property type="match status" value="1"/>
</dbReference>
<dbReference type="RefSeq" id="WP_301167425.1">
    <property type="nucleotide sequence ID" value="NZ_JAUHTR010000011.1"/>
</dbReference>
<dbReference type="InterPro" id="IPR050639">
    <property type="entry name" value="SSR_resolvase"/>
</dbReference>
<evidence type="ECO:0000256" key="3">
    <source>
        <dbReference type="SAM" id="Coils"/>
    </source>
</evidence>
<dbReference type="PANTHER" id="PTHR30461:SF2">
    <property type="entry name" value="SERINE RECOMBINASE PINE-RELATED"/>
    <property type="match status" value="1"/>
</dbReference>
<keyword evidence="2" id="KW-0233">DNA recombination</keyword>
<dbReference type="InterPro" id="IPR038109">
    <property type="entry name" value="DNA_bind_recomb_sf"/>
</dbReference>
<dbReference type="PANTHER" id="PTHR30461">
    <property type="entry name" value="DNA-INVERTASE FROM LAMBDOID PROPHAGE"/>
    <property type="match status" value="1"/>
</dbReference>
<evidence type="ECO:0000256" key="1">
    <source>
        <dbReference type="ARBA" id="ARBA00023125"/>
    </source>
</evidence>
<protein>
    <submittedName>
        <fullName evidence="5">Recombinase family protein</fullName>
    </submittedName>
</protein>
<keyword evidence="3" id="KW-0175">Coiled coil</keyword>
<evidence type="ECO:0000313" key="6">
    <source>
        <dbReference type="Proteomes" id="UP001172721"/>
    </source>
</evidence>
<keyword evidence="6" id="KW-1185">Reference proteome</keyword>
<sequence>MNLAFGYVRRSSYKQQENNSVEIQKAYIQEFAKRKNLSVPEEFIYVEDVTSAYAKRAKQRKELMRLKNMMIERGIDKVIFYEESRMDRTGYSFVLDFYRPLQDHFPNLEVYSTTSDTPFDPSDFRTKITLLLYRQESEIKSERAIASLTSFLNNEEKLRPGSKCPYGYELVNKMLLPNEDADIVTFIYYMQSWGLSMLKIAAVLNEASIPSPSGKMWRPSSIEAILKNKVYTGTLTWNVHKGKEPKQYEFNDFNEPLVDDFLIKLINANTKLQKKYGRLDTPFTFLNKLFCRHCNEKLLTQNGSTTREGKKYDYQYYVCKPCNYKLDKTAVHNALLPIVLNHIETTVSGAGVKHIALDYLDQTNRSIEKNIEKAEERIDILISKGSIAEEQNDNEYNSLVKSYHQQEANFLEECVNKQQVLDELREAVQQDLIFSRFKSTLSSRLGETETRLFILYFVDQVMISPGEEAKVLFTDNMLEIFDLCLTGQSTE</sequence>
<comment type="caution">
    <text evidence="5">The sequence shown here is derived from an EMBL/GenBank/DDBJ whole genome shotgun (WGS) entry which is preliminary data.</text>
</comment>
<dbReference type="Proteomes" id="UP001172721">
    <property type="component" value="Unassembled WGS sequence"/>
</dbReference>
<dbReference type="EMBL" id="JAUHTR010000011">
    <property type="protein sequence ID" value="MDN4526397.1"/>
    <property type="molecule type" value="Genomic_DNA"/>
</dbReference>
<evidence type="ECO:0000259" key="4">
    <source>
        <dbReference type="SMART" id="SM00857"/>
    </source>
</evidence>
<evidence type="ECO:0000313" key="5">
    <source>
        <dbReference type="EMBL" id="MDN4526397.1"/>
    </source>
</evidence>
<dbReference type="SMART" id="SM00857">
    <property type="entry name" value="Resolvase"/>
    <property type="match status" value="1"/>
</dbReference>
<reference evidence="5" key="1">
    <citation type="submission" date="2023-07" db="EMBL/GenBank/DDBJ databases">
        <title>Fictibacillus sp. isolated from freshwater pond.</title>
        <authorList>
            <person name="Kirdat K."/>
            <person name="Bhat A."/>
            <person name="Mourya A."/>
            <person name="Yadav A."/>
        </authorList>
    </citation>
    <scope>NUCLEOTIDE SEQUENCE</scope>
    <source>
        <strain evidence="5">NE201</strain>
    </source>
</reference>
<feature type="coiled-coil region" evidence="3">
    <location>
        <begin position="357"/>
        <end position="391"/>
    </location>
</feature>
<evidence type="ECO:0000256" key="2">
    <source>
        <dbReference type="ARBA" id="ARBA00023172"/>
    </source>
</evidence>
<accession>A0ABT8I1M8</accession>
<dbReference type="Gene3D" id="3.90.1750.20">
    <property type="entry name" value="Putative Large Serine Recombinase, Chain B, Domain 2"/>
    <property type="match status" value="1"/>
</dbReference>
<dbReference type="InterPro" id="IPR006119">
    <property type="entry name" value="Resolv_N"/>
</dbReference>
<dbReference type="Pfam" id="PF07508">
    <property type="entry name" value="Recombinase"/>
    <property type="match status" value="1"/>
</dbReference>
<feature type="domain" description="Resolvase/invertase-type recombinase catalytic" evidence="4">
    <location>
        <begin position="4"/>
        <end position="157"/>
    </location>
</feature>
<organism evidence="5 6">
    <name type="scientific">Fictibacillus fluitans</name>
    <dbReference type="NCBI Taxonomy" id="3058422"/>
    <lineage>
        <taxon>Bacteria</taxon>
        <taxon>Bacillati</taxon>
        <taxon>Bacillota</taxon>
        <taxon>Bacilli</taxon>
        <taxon>Bacillales</taxon>
        <taxon>Fictibacillaceae</taxon>
        <taxon>Fictibacillus</taxon>
    </lineage>
</organism>
<keyword evidence="1" id="KW-0238">DNA-binding</keyword>
<proteinExistence type="predicted"/>
<dbReference type="InterPro" id="IPR011109">
    <property type="entry name" value="DNA_bind_recombinase_dom"/>
</dbReference>
<name>A0ABT8I1M8_9BACL</name>
<gene>
    <name evidence="5" type="ORF">QYB97_18090</name>
</gene>
<dbReference type="Gene3D" id="3.40.50.1390">
    <property type="entry name" value="Resolvase, N-terminal catalytic domain"/>
    <property type="match status" value="1"/>
</dbReference>